<dbReference type="HAMAP" id="MF_01147">
    <property type="entry name" value="Lgt"/>
    <property type="match status" value="1"/>
</dbReference>
<feature type="transmembrane region" description="Helical" evidence="7">
    <location>
        <begin position="210"/>
        <end position="228"/>
    </location>
</feature>
<gene>
    <name evidence="7" type="primary">lgt</name>
    <name evidence="8" type="ORF">D3226_12330</name>
</gene>
<comment type="function">
    <text evidence="7">Catalyzes the transfer of the diacylglyceryl group from phosphatidylglycerol to the sulfhydryl group of the N-terminal cysteine of a prolipoprotein, the first step in the formation of mature lipoproteins.</text>
</comment>
<organism evidence="8 9">
    <name type="scientific">Leucobacter chromiireducens subsp. chromiireducens</name>
    <dbReference type="NCBI Taxonomy" id="660067"/>
    <lineage>
        <taxon>Bacteria</taxon>
        <taxon>Bacillati</taxon>
        <taxon>Actinomycetota</taxon>
        <taxon>Actinomycetes</taxon>
        <taxon>Micrococcales</taxon>
        <taxon>Microbacteriaceae</taxon>
        <taxon>Leucobacter</taxon>
    </lineage>
</organism>
<dbReference type="EC" id="2.5.1.145" evidence="7"/>
<evidence type="ECO:0000256" key="7">
    <source>
        <dbReference type="HAMAP-Rule" id="MF_01147"/>
    </source>
</evidence>
<accession>A0ABS1SS39</accession>
<dbReference type="PROSITE" id="PS01311">
    <property type="entry name" value="LGT"/>
    <property type="match status" value="1"/>
</dbReference>
<proteinExistence type="inferred from homology"/>
<feature type="transmembrane region" description="Helical" evidence="7">
    <location>
        <begin position="53"/>
        <end position="72"/>
    </location>
</feature>
<dbReference type="InterPro" id="IPR001640">
    <property type="entry name" value="Lgt"/>
</dbReference>
<keyword evidence="8" id="KW-0328">Glycosyltransferase</keyword>
<feature type="transmembrane region" description="Helical" evidence="7">
    <location>
        <begin position="121"/>
        <end position="141"/>
    </location>
</feature>
<reference evidence="8 9" key="1">
    <citation type="submission" date="2018-09" db="EMBL/GenBank/DDBJ databases">
        <title>Comparative genomics of Leucobacter spp.</title>
        <authorList>
            <person name="Reis A.C."/>
            <person name="Kolvenbach B.A."/>
            <person name="Corvini P.F.X."/>
            <person name="Nunes O.C."/>
        </authorList>
    </citation>
    <scope>NUCLEOTIDE SEQUENCE [LARGE SCALE GENOMIC DNA]</scope>
    <source>
        <strain evidence="8 9">L-1</strain>
    </source>
</reference>
<feature type="transmembrane region" description="Helical" evidence="7">
    <location>
        <begin position="20"/>
        <end position="41"/>
    </location>
</feature>
<dbReference type="EMBL" id="QYAD01000004">
    <property type="protein sequence ID" value="MBL3690730.1"/>
    <property type="molecule type" value="Genomic_DNA"/>
</dbReference>
<name>A0ABS1SS39_9MICO</name>
<dbReference type="Proteomes" id="UP001646141">
    <property type="component" value="Unassembled WGS sequence"/>
</dbReference>
<comment type="caution">
    <text evidence="8">The sequence shown here is derived from an EMBL/GenBank/DDBJ whole genome shotgun (WGS) entry which is preliminary data.</text>
</comment>
<evidence type="ECO:0000256" key="2">
    <source>
        <dbReference type="ARBA" id="ARBA00022475"/>
    </source>
</evidence>
<comment type="pathway">
    <text evidence="7">Protein modification; lipoprotein biosynthesis (diacylglyceryl transfer).</text>
</comment>
<sequence>MILPMSIPSPDLQFLQIGPLRIYFYALCIIAGIIIAGIWTARRLTARGGEKGATLDFLVWSLVLGIIGARLYHVVTHWGDYFGAGKNPLEIFAFWNGGIAIFGALLGGGVGVLIASRITGIRFASFADALVPGLLIAQAVGRLGNWFNHELFGGPTTLPWGLEIESSNPAFPIGLPEGTLFHPTFLYEALWNILGIIVLLAIERKWRPRWGTFFGMYLVWYGIGRAFTESLRVDPSLLFLGIRTNVLAALLAIVVGLVAIFVQRRRHVGLESSVYLPGRSNPLDSVLRDTADSEEFFHVIDHGDAPAATVDSATSSR</sequence>
<evidence type="ECO:0000313" key="8">
    <source>
        <dbReference type="EMBL" id="MBL3690730.1"/>
    </source>
</evidence>
<dbReference type="Pfam" id="PF01790">
    <property type="entry name" value="LGT"/>
    <property type="match status" value="1"/>
</dbReference>
<dbReference type="PANTHER" id="PTHR30589">
    <property type="entry name" value="PROLIPOPROTEIN DIACYLGLYCERYL TRANSFERASE"/>
    <property type="match status" value="1"/>
</dbReference>
<feature type="binding site" evidence="7">
    <location>
        <position position="142"/>
    </location>
    <ligand>
        <name>a 1,2-diacyl-sn-glycero-3-phospho-(1'-sn-glycerol)</name>
        <dbReference type="ChEBI" id="CHEBI:64716"/>
    </ligand>
</feature>
<keyword evidence="2 7" id="KW-1003">Cell membrane</keyword>
<keyword evidence="3 7" id="KW-0808">Transferase</keyword>
<evidence type="ECO:0000256" key="3">
    <source>
        <dbReference type="ARBA" id="ARBA00022679"/>
    </source>
</evidence>
<comment type="subcellular location">
    <subcellularLocation>
        <location evidence="7">Cell membrane</location>
        <topology evidence="7">Multi-pass membrane protein</topology>
    </subcellularLocation>
</comment>
<feature type="transmembrane region" description="Helical" evidence="7">
    <location>
        <begin position="240"/>
        <end position="262"/>
    </location>
</feature>
<feature type="transmembrane region" description="Helical" evidence="7">
    <location>
        <begin position="92"/>
        <end position="114"/>
    </location>
</feature>
<dbReference type="PANTHER" id="PTHR30589:SF0">
    <property type="entry name" value="PHOSPHATIDYLGLYCEROL--PROLIPOPROTEIN DIACYLGLYCERYL TRANSFERASE"/>
    <property type="match status" value="1"/>
</dbReference>
<evidence type="ECO:0000313" key="9">
    <source>
        <dbReference type="Proteomes" id="UP001646141"/>
    </source>
</evidence>
<evidence type="ECO:0000256" key="5">
    <source>
        <dbReference type="ARBA" id="ARBA00022989"/>
    </source>
</evidence>
<keyword evidence="9" id="KW-1185">Reference proteome</keyword>
<comment type="similarity">
    <text evidence="1 7">Belongs to the Lgt family.</text>
</comment>
<feature type="transmembrane region" description="Helical" evidence="7">
    <location>
        <begin position="185"/>
        <end position="203"/>
    </location>
</feature>
<evidence type="ECO:0000256" key="1">
    <source>
        <dbReference type="ARBA" id="ARBA00007150"/>
    </source>
</evidence>
<evidence type="ECO:0000256" key="4">
    <source>
        <dbReference type="ARBA" id="ARBA00022692"/>
    </source>
</evidence>
<dbReference type="RefSeq" id="WP_202382891.1">
    <property type="nucleotide sequence ID" value="NZ_BAAAMA010000010.1"/>
</dbReference>
<protein>
    <recommendedName>
        <fullName evidence="7">Phosphatidylglycerol--prolipoprotein diacylglyceryl transferase</fullName>
        <ecNumber evidence="7">2.5.1.145</ecNumber>
    </recommendedName>
</protein>
<keyword evidence="5 7" id="KW-1133">Transmembrane helix</keyword>
<keyword evidence="6 7" id="KW-0472">Membrane</keyword>
<comment type="catalytic activity">
    <reaction evidence="7">
        <text>L-cysteinyl-[prolipoprotein] + a 1,2-diacyl-sn-glycero-3-phospho-(1'-sn-glycerol) = an S-1,2-diacyl-sn-glyceryl-L-cysteinyl-[prolipoprotein] + sn-glycerol 1-phosphate + H(+)</text>
        <dbReference type="Rhea" id="RHEA:56712"/>
        <dbReference type="Rhea" id="RHEA-COMP:14679"/>
        <dbReference type="Rhea" id="RHEA-COMP:14680"/>
        <dbReference type="ChEBI" id="CHEBI:15378"/>
        <dbReference type="ChEBI" id="CHEBI:29950"/>
        <dbReference type="ChEBI" id="CHEBI:57685"/>
        <dbReference type="ChEBI" id="CHEBI:64716"/>
        <dbReference type="ChEBI" id="CHEBI:140658"/>
        <dbReference type="EC" id="2.5.1.145"/>
    </reaction>
</comment>
<dbReference type="GO" id="GO:0016757">
    <property type="term" value="F:glycosyltransferase activity"/>
    <property type="evidence" value="ECO:0007669"/>
    <property type="project" value="UniProtKB-KW"/>
</dbReference>
<dbReference type="NCBIfam" id="TIGR00544">
    <property type="entry name" value="lgt"/>
    <property type="match status" value="1"/>
</dbReference>
<evidence type="ECO:0000256" key="6">
    <source>
        <dbReference type="ARBA" id="ARBA00023136"/>
    </source>
</evidence>
<keyword evidence="4 7" id="KW-0812">Transmembrane</keyword>